<dbReference type="Gene3D" id="1.10.418.10">
    <property type="entry name" value="Calponin-like domain"/>
    <property type="match status" value="1"/>
</dbReference>
<dbReference type="OrthoDB" id="193300at2759"/>
<evidence type="ECO:0000259" key="2">
    <source>
        <dbReference type="Pfam" id="PF06294"/>
    </source>
</evidence>
<feature type="compositionally biased region" description="Basic and acidic residues" evidence="1">
    <location>
        <begin position="139"/>
        <end position="148"/>
    </location>
</feature>
<dbReference type="GeneID" id="6507780"/>
<dbReference type="EMBL" id="CH902618">
    <property type="protein sequence ID" value="KPU77916.1"/>
    <property type="molecule type" value="Genomic_DNA"/>
</dbReference>
<accession>A0A0N8P0S2</accession>
<dbReference type="Pfam" id="PF06294">
    <property type="entry name" value="CH_2"/>
    <property type="match status" value="1"/>
</dbReference>
<dbReference type="InterPro" id="IPR052111">
    <property type="entry name" value="Spermatogenesis_Ciliary_MAP"/>
</dbReference>
<keyword evidence="4" id="KW-1185">Reference proteome</keyword>
<name>A0A0N8P0S2_DROAN</name>
<feature type="compositionally biased region" description="Polar residues" evidence="1">
    <location>
        <begin position="117"/>
        <end position="136"/>
    </location>
</feature>
<evidence type="ECO:0000256" key="1">
    <source>
        <dbReference type="SAM" id="MobiDB-lite"/>
    </source>
</evidence>
<evidence type="ECO:0000313" key="4">
    <source>
        <dbReference type="Proteomes" id="UP000007801"/>
    </source>
</evidence>
<organism evidence="3 4">
    <name type="scientific">Drosophila ananassae</name>
    <name type="common">Fruit fly</name>
    <dbReference type="NCBI Taxonomy" id="7217"/>
    <lineage>
        <taxon>Eukaryota</taxon>
        <taxon>Metazoa</taxon>
        <taxon>Ecdysozoa</taxon>
        <taxon>Arthropoda</taxon>
        <taxon>Hexapoda</taxon>
        <taxon>Insecta</taxon>
        <taxon>Pterygota</taxon>
        <taxon>Neoptera</taxon>
        <taxon>Endopterygota</taxon>
        <taxon>Diptera</taxon>
        <taxon>Brachycera</taxon>
        <taxon>Muscomorpha</taxon>
        <taxon>Ephydroidea</taxon>
        <taxon>Drosophilidae</taxon>
        <taxon>Drosophila</taxon>
        <taxon>Sophophora</taxon>
    </lineage>
</organism>
<feature type="region of interest" description="Disordered" evidence="1">
    <location>
        <begin position="117"/>
        <end position="148"/>
    </location>
</feature>
<sequence>MSQQTHIRELSSEEKLCLDQWMSDQSITLDLRTRRYFSDVLPVAKIVKKSHGRLVDLHNYTPKSSLILKLQNWEIFNSKVLKKLGVNMTRSALEQLAAATPGAIETLLYELMLVTKSSSPRPSPVTNASPTRSIRNTPKKMEKEHSREIKKPVKFRNRPLDRSLTHVVERTSDLPPDVVTMNVNILVDGKVQTVPRKLVFYESYSAALRESGEKDNYINSINQKAQYLESIITVKEERIAELMEQLGKLSDQYKYPYPY</sequence>
<feature type="domain" description="CH-like" evidence="2">
    <location>
        <begin position="18"/>
        <end position="112"/>
    </location>
</feature>
<dbReference type="KEGG" id="dan:6507780"/>
<dbReference type="PANTHER" id="PTHR12509:SF9">
    <property type="entry name" value="SPERM FLAGELLAR PROTEIN 1 ISOFORM X1"/>
    <property type="match status" value="1"/>
</dbReference>
<dbReference type="GO" id="GO:0008017">
    <property type="term" value="F:microtubule binding"/>
    <property type="evidence" value="ECO:0007669"/>
    <property type="project" value="TreeGrafter"/>
</dbReference>
<dbReference type="GO" id="GO:0007288">
    <property type="term" value="P:sperm axoneme assembly"/>
    <property type="evidence" value="ECO:0007669"/>
    <property type="project" value="EnsemblMetazoa"/>
</dbReference>
<evidence type="ECO:0000313" key="3">
    <source>
        <dbReference type="EMBL" id="KPU77916.1"/>
    </source>
</evidence>
<dbReference type="InterPro" id="IPR010441">
    <property type="entry name" value="CH_2"/>
</dbReference>
<dbReference type="SMR" id="A0A0N8P0S2"/>
<reference evidence="3 4" key="1">
    <citation type="journal article" date="2007" name="Nature">
        <title>Evolution of genes and genomes on the Drosophila phylogeny.</title>
        <authorList>
            <consortium name="Drosophila 12 Genomes Consortium"/>
            <person name="Clark A.G."/>
            <person name="Eisen M.B."/>
            <person name="Smith D.R."/>
            <person name="Bergman C.M."/>
            <person name="Oliver B."/>
            <person name="Markow T.A."/>
            <person name="Kaufman T.C."/>
            <person name="Kellis M."/>
            <person name="Gelbart W."/>
            <person name="Iyer V.N."/>
            <person name="Pollard D.A."/>
            <person name="Sackton T.B."/>
            <person name="Larracuente A.M."/>
            <person name="Singh N.D."/>
            <person name="Abad J.P."/>
            <person name="Abt D.N."/>
            <person name="Adryan B."/>
            <person name="Aguade M."/>
            <person name="Akashi H."/>
            <person name="Anderson W.W."/>
            <person name="Aquadro C.F."/>
            <person name="Ardell D.H."/>
            <person name="Arguello R."/>
            <person name="Artieri C.G."/>
            <person name="Barbash D.A."/>
            <person name="Barker D."/>
            <person name="Barsanti P."/>
            <person name="Batterham P."/>
            <person name="Batzoglou S."/>
            <person name="Begun D."/>
            <person name="Bhutkar A."/>
            <person name="Blanco E."/>
            <person name="Bosak S.A."/>
            <person name="Bradley R.K."/>
            <person name="Brand A.D."/>
            <person name="Brent M.R."/>
            <person name="Brooks A.N."/>
            <person name="Brown R.H."/>
            <person name="Butlin R.K."/>
            <person name="Caggese C."/>
            <person name="Calvi B.R."/>
            <person name="Bernardo de Carvalho A."/>
            <person name="Caspi A."/>
            <person name="Castrezana S."/>
            <person name="Celniker S.E."/>
            <person name="Chang J.L."/>
            <person name="Chapple C."/>
            <person name="Chatterji S."/>
            <person name="Chinwalla A."/>
            <person name="Civetta A."/>
            <person name="Clifton S.W."/>
            <person name="Comeron J.M."/>
            <person name="Costello J.C."/>
            <person name="Coyne J.A."/>
            <person name="Daub J."/>
            <person name="David R.G."/>
            <person name="Delcher A.L."/>
            <person name="Delehaunty K."/>
            <person name="Do C.B."/>
            <person name="Ebling H."/>
            <person name="Edwards K."/>
            <person name="Eickbush T."/>
            <person name="Evans J.D."/>
            <person name="Filipski A."/>
            <person name="Findeiss S."/>
            <person name="Freyhult E."/>
            <person name="Fulton L."/>
            <person name="Fulton R."/>
            <person name="Garcia A.C."/>
            <person name="Gardiner A."/>
            <person name="Garfield D.A."/>
            <person name="Garvin B.E."/>
            <person name="Gibson G."/>
            <person name="Gilbert D."/>
            <person name="Gnerre S."/>
            <person name="Godfrey J."/>
            <person name="Good R."/>
            <person name="Gotea V."/>
            <person name="Gravely B."/>
            <person name="Greenberg A.J."/>
            <person name="Griffiths-Jones S."/>
            <person name="Gross S."/>
            <person name="Guigo R."/>
            <person name="Gustafson E.A."/>
            <person name="Haerty W."/>
            <person name="Hahn M.W."/>
            <person name="Halligan D.L."/>
            <person name="Halpern A.L."/>
            <person name="Halter G.M."/>
            <person name="Han M.V."/>
            <person name="Heger A."/>
            <person name="Hillier L."/>
            <person name="Hinrichs A.S."/>
            <person name="Holmes I."/>
            <person name="Hoskins R.A."/>
            <person name="Hubisz M.J."/>
            <person name="Hultmark D."/>
            <person name="Huntley M.A."/>
            <person name="Jaffe D.B."/>
            <person name="Jagadeeshan S."/>
            <person name="Jeck W.R."/>
            <person name="Johnson J."/>
            <person name="Jones C.D."/>
            <person name="Jordan W.C."/>
            <person name="Karpen G.H."/>
            <person name="Kataoka E."/>
            <person name="Keightley P.D."/>
            <person name="Kheradpour P."/>
            <person name="Kirkness E.F."/>
            <person name="Koerich L.B."/>
            <person name="Kristiansen K."/>
            <person name="Kudrna D."/>
            <person name="Kulathinal R.J."/>
            <person name="Kumar S."/>
            <person name="Kwok R."/>
            <person name="Lander E."/>
            <person name="Langley C.H."/>
            <person name="Lapoint R."/>
            <person name="Lazzaro B.P."/>
            <person name="Lee S.J."/>
            <person name="Levesque L."/>
            <person name="Li R."/>
            <person name="Lin C.F."/>
            <person name="Lin M.F."/>
            <person name="Lindblad-Toh K."/>
            <person name="Llopart A."/>
            <person name="Long M."/>
            <person name="Low L."/>
            <person name="Lozovsky E."/>
            <person name="Lu J."/>
            <person name="Luo M."/>
            <person name="Machado C.A."/>
            <person name="Makalowski W."/>
            <person name="Marzo M."/>
            <person name="Matsuda M."/>
            <person name="Matzkin L."/>
            <person name="McAllister B."/>
            <person name="McBride C.S."/>
            <person name="McKernan B."/>
            <person name="McKernan K."/>
            <person name="Mendez-Lago M."/>
            <person name="Minx P."/>
            <person name="Mollenhauer M.U."/>
            <person name="Montooth K."/>
            <person name="Mount S.M."/>
            <person name="Mu X."/>
            <person name="Myers E."/>
            <person name="Negre B."/>
            <person name="Newfeld S."/>
            <person name="Nielsen R."/>
            <person name="Noor M.A."/>
            <person name="O'Grady P."/>
            <person name="Pachter L."/>
            <person name="Papaceit M."/>
            <person name="Parisi M.J."/>
            <person name="Parisi M."/>
            <person name="Parts L."/>
            <person name="Pedersen J.S."/>
            <person name="Pesole G."/>
            <person name="Phillippy A.M."/>
            <person name="Ponting C.P."/>
            <person name="Pop M."/>
            <person name="Porcelli D."/>
            <person name="Powell J.R."/>
            <person name="Prohaska S."/>
            <person name="Pruitt K."/>
            <person name="Puig M."/>
            <person name="Quesneville H."/>
            <person name="Ram K.R."/>
            <person name="Rand D."/>
            <person name="Rasmussen M.D."/>
            <person name="Reed L.K."/>
            <person name="Reenan R."/>
            <person name="Reily A."/>
            <person name="Remington K.A."/>
            <person name="Rieger T.T."/>
            <person name="Ritchie M.G."/>
            <person name="Robin C."/>
            <person name="Rogers Y.H."/>
            <person name="Rohde C."/>
            <person name="Rozas J."/>
            <person name="Rubenfield M.J."/>
            <person name="Ruiz A."/>
            <person name="Russo S."/>
            <person name="Salzberg S.L."/>
            <person name="Sanchez-Gracia A."/>
            <person name="Saranga D.J."/>
            <person name="Sato H."/>
            <person name="Schaeffer S.W."/>
            <person name="Schatz M.C."/>
            <person name="Schlenke T."/>
            <person name="Schwartz R."/>
            <person name="Segarra C."/>
            <person name="Singh R.S."/>
            <person name="Sirot L."/>
            <person name="Sirota M."/>
            <person name="Sisneros N.B."/>
            <person name="Smith C.D."/>
            <person name="Smith T.F."/>
            <person name="Spieth J."/>
            <person name="Stage D.E."/>
            <person name="Stark A."/>
            <person name="Stephan W."/>
            <person name="Strausberg R.L."/>
            <person name="Strempel S."/>
            <person name="Sturgill D."/>
            <person name="Sutton G."/>
            <person name="Sutton G.G."/>
            <person name="Tao W."/>
            <person name="Teichmann S."/>
            <person name="Tobari Y.N."/>
            <person name="Tomimura Y."/>
            <person name="Tsolas J.M."/>
            <person name="Valente V.L."/>
            <person name="Venter E."/>
            <person name="Venter J.C."/>
            <person name="Vicario S."/>
            <person name="Vieira F.G."/>
            <person name="Vilella A.J."/>
            <person name="Villasante A."/>
            <person name="Walenz B."/>
            <person name="Wang J."/>
            <person name="Wasserman M."/>
            <person name="Watts T."/>
            <person name="Wilson D."/>
            <person name="Wilson R.K."/>
            <person name="Wing R.A."/>
            <person name="Wolfner M.F."/>
            <person name="Wong A."/>
            <person name="Wong G.K."/>
            <person name="Wu C.I."/>
            <person name="Wu G."/>
            <person name="Yamamoto D."/>
            <person name="Yang H.P."/>
            <person name="Yang S.P."/>
            <person name="Yorke J.A."/>
            <person name="Yoshida K."/>
            <person name="Zdobnov E."/>
            <person name="Zhang P."/>
            <person name="Zhang Y."/>
            <person name="Zimin A.V."/>
            <person name="Baldwin J."/>
            <person name="Abdouelleil A."/>
            <person name="Abdulkadir J."/>
            <person name="Abebe A."/>
            <person name="Abera B."/>
            <person name="Abreu J."/>
            <person name="Acer S.C."/>
            <person name="Aftuck L."/>
            <person name="Alexander A."/>
            <person name="An P."/>
            <person name="Anderson E."/>
            <person name="Anderson S."/>
            <person name="Arachi H."/>
            <person name="Azer M."/>
            <person name="Bachantsang P."/>
            <person name="Barry A."/>
            <person name="Bayul T."/>
            <person name="Berlin A."/>
            <person name="Bessette D."/>
            <person name="Bloom T."/>
            <person name="Blye J."/>
            <person name="Boguslavskiy L."/>
            <person name="Bonnet C."/>
            <person name="Boukhgalter B."/>
            <person name="Bourzgui I."/>
            <person name="Brown A."/>
            <person name="Cahill P."/>
            <person name="Channer S."/>
            <person name="Cheshatsang Y."/>
            <person name="Chuda L."/>
            <person name="Citroen M."/>
            <person name="Collymore A."/>
            <person name="Cooke P."/>
            <person name="Costello M."/>
            <person name="D'Aco K."/>
            <person name="Daza R."/>
            <person name="De Haan G."/>
            <person name="DeGray S."/>
            <person name="DeMaso C."/>
            <person name="Dhargay N."/>
            <person name="Dooley K."/>
            <person name="Dooley E."/>
            <person name="Doricent M."/>
            <person name="Dorje P."/>
            <person name="Dorjee K."/>
            <person name="Dupes A."/>
            <person name="Elong R."/>
            <person name="Falk J."/>
            <person name="Farina A."/>
            <person name="Faro S."/>
            <person name="Ferguson D."/>
            <person name="Fisher S."/>
            <person name="Foley C.D."/>
            <person name="Franke A."/>
            <person name="Friedrich D."/>
            <person name="Gadbois L."/>
            <person name="Gearin G."/>
            <person name="Gearin C.R."/>
            <person name="Giannoukos G."/>
            <person name="Goode T."/>
            <person name="Graham J."/>
            <person name="Grandbois E."/>
            <person name="Grewal S."/>
            <person name="Gyaltsen K."/>
            <person name="Hafez N."/>
            <person name="Hagos B."/>
            <person name="Hall J."/>
            <person name="Henson C."/>
            <person name="Hollinger A."/>
            <person name="Honan T."/>
            <person name="Huard M.D."/>
            <person name="Hughes L."/>
            <person name="Hurhula B."/>
            <person name="Husby M.E."/>
            <person name="Kamat A."/>
            <person name="Kanga B."/>
            <person name="Kashin S."/>
            <person name="Khazanovich D."/>
            <person name="Kisner P."/>
            <person name="Lance K."/>
            <person name="Lara M."/>
            <person name="Lee W."/>
            <person name="Lennon N."/>
            <person name="Letendre F."/>
            <person name="LeVine R."/>
            <person name="Lipovsky A."/>
            <person name="Liu X."/>
            <person name="Liu J."/>
            <person name="Liu S."/>
            <person name="Lokyitsang T."/>
            <person name="Lokyitsang Y."/>
            <person name="Lubonja R."/>
            <person name="Lui A."/>
            <person name="MacDonald P."/>
            <person name="Magnisalis V."/>
            <person name="Maru K."/>
            <person name="Matthews C."/>
            <person name="McCusker W."/>
            <person name="McDonough S."/>
            <person name="Mehta T."/>
            <person name="Meldrim J."/>
            <person name="Meneus L."/>
            <person name="Mihai O."/>
            <person name="Mihalev A."/>
            <person name="Mihova T."/>
            <person name="Mittelman R."/>
            <person name="Mlenga V."/>
            <person name="Montmayeur A."/>
            <person name="Mulrain L."/>
            <person name="Navidi A."/>
            <person name="Naylor J."/>
            <person name="Negash T."/>
            <person name="Nguyen T."/>
            <person name="Nguyen N."/>
            <person name="Nicol R."/>
            <person name="Norbu C."/>
            <person name="Norbu N."/>
            <person name="Novod N."/>
            <person name="O'Neill B."/>
            <person name="Osman S."/>
            <person name="Markiewicz E."/>
            <person name="Oyono O.L."/>
            <person name="Patti C."/>
            <person name="Phunkhang P."/>
            <person name="Pierre F."/>
            <person name="Priest M."/>
            <person name="Raghuraman S."/>
            <person name="Rege F."/>
            <person name="Reyes R."/>
            <person name="Rise C."/>
            <person name="Rogov P."/>
            <person name="Ross K."/>
            <person name="Ryan E."/>
            <person name="Settipalli S."/>
            <person name="Shea T."/>
            <person name="Sherpa N."/>
            <person name="Shi L."/>
            <person name="Shih D."/>
            <person name="Sparrow T."/>
            <person name="Spaulding J."/>
            <person name="Stalker J."/>
            <person name="Stange-Thomann N."/>
            <person name="Stavropoulos S."/>
            <person name="Stone C."/>
            <person name="Strader C."/>
            <person name="Tesfaye S."/>
            <person name="Thomson T."/>
            <person name="Thoulutsang Y."/>
            <person name="Thoulutsang D."/>
            <person name="Topham K."/>
            <person name="Topping I."/>
            <person name="Tsamla T."/>
            <person name="Vassiliev H."/>
            <person name="Vo A."/>
            <person name="Wangchuk T."/>
            <person name="Wangdi T."/>
            <person name="Weiand M."/>
            <person name="Wilkinson J."/>
            <person name="Wilson A."/>
            <person name="Yadav S."/>
            <person name="Young G."/>
            <person name="Yu Q."/>
            <person name="Zembek L."/>
            <person name="Zhong D."/>
            <person name="Zimmer A."/>
            <person name="Zwirko Z."/>
            <person name="Jaffe D.B."/>
            <person name="Alvarez P."/>
            <person name="Brockman W."/>
            <person name="Butler J."/>
            <person name="Chin C."/>
            <person name="Gnerre S."/>
            <person name="Grabherr M."/>
            <person name="Kleber M."/>
            <person name="Mauceli E."/>
            <person name="MacCallum I."/>
        </authorList>
    </citation>
    <scope>NUCLEOTIDE SEQUENCE [LARGE SCALE GENOMIC DNA]</scope>
    <source>
        <strain evidence="4">Tucson 14024-0371.13</strain>
    </source>
</reference>
<dbReference type="Proteomes" id="UP000007801">
    <property type="component" value="Unassembled WGS sequence"/>
</dbReference>
<dbReference type="InterPro" id="IPR036872">
    <property type="entry name" value="CH_dom_sf"/>
</dbReference>
<dbReference type="PANTHER" id="PTHR12509">
    <property type="entry name" value="SPERMATOGENESIS-ASSOCIATED 4-RELATED"/>
    <property type="match status" value="1"/>
</dbReference>
<dbReference type="GO" id="GO:0051493">
    <property type="term" value="P:regulation of cytoskeleton organization"/>
    <property type="evidence" value="ECO:0007669"/>
    <property type="project" value="TreeGrafter"/>
</dbReference>
<protein>
    <submittedName>
        <fullName evidence="3">Uncharacterized protein, isoform B</fullName>
    </submittedName>
</protein>
<gene>
    <name evidence="3" type="primary">Dana\GF25154</name>
    <name evidence="3" type="synonym">dana_GLEANR_9832</name>
    <name evidence="3" type="ORF">GF25154</name>
</gene>
<dbReference type="AlphaFoldDB" id="A0A0N8P0S2"/>
<proteinExistence type="predicted"/>
<dbReference type="GO" id="GO:0005930">
    <property type="term" value="C:axoneme"/>
    <property type="evidence" value="ECO:0007669"/>
    <property type="project" value="EnsemblMetazoa"/>
</dbReference>